<feature type="coiled-coil region" evidence="1">
    <location>
        <begin position="110"/>
        <end position="158"/>
    </location>
</feature>
<evidence type="ECO:0000313" key="3">
    <source>
        <dbReference type="EMBL" id="WED55895.1"/>
    </source>
</evidence>
<dbReference type="RefSeq" id="WP_275060354.1">
    <property type="nucleotide sequence ID" value="NZ_CP109617.1"/>
</dbReference>
<feature type="chain" id="PRO_5047549104" evidence="2">
    <location>
        <begin position="24"/>
        <end position="231"/>
    </location>
</feature>
<keyword evidence="1" id="KW-0175">Coiled coil</keyword>
<keyword evidence="2" id="KW-0732">Signal</keyword>
<protein>
    <submittedName>
        <fullName evidence="3">Uncharacterized protein</fullName>
    </submittedName>
</protein>
<accession>A0ABY8B1S4</accession>
<organism evidence="3 4">
    <name type="scientific">Exiguobacterium profundum</name>
    <dbReference type="NCBI Taxonomy" id="307643"/>
    <lineage>
        <taxon>Bacteria</taxon>
        <taxon>Bacillati</taxon>
        <taxon>Bacillota</taxon>
        <taxon>Bacilli</taxon>
        <taxon>Bacillales</taxon>
        <taxon>Bacillales Family XII. Incertae Sedis</taxon>
        <taxon>Exiguobacterium</taxon>
    </lineage>
</organism>
<proteinExistence type="predicted"/>
<keyword evidence="4" id="KW-1185">Reference proteome</keyword>
<feature type="signal peptide" evidence="2">
    <location>
        <begin position="1"/>
        <end position="23"/>
    </location>
</feature>
<evidence type="ECO:0000313" key="4">
    <source>
        <dbReference type="Proteomes" id="UP001219957"/>
    </source>
</evidence>
<gene>
    <name evidence="3" type="ORF">OE059_03285</name>
</gene>
<dbReference type="EMBL" id="CP109617">
    <property type="protein sequence ID" value="WED55895.1"/>
    <property type="molecule type" value="Genomic_DNA"/>
</dbReference>
<reference evidence="3 4" key="1">
    <citation type="submission" date="2022-10" db="EMBL/GenBank/DDBJ databases">
        <title>Complete genome sequence of Exiguobacterium profundum TSS-3 isolated from an extremely saline-alkaline spring located in Ixtapa, Chiapas-Mexico.</title>
        <authorList>
            <person name="Rincon-Rosales R."/>
            <person name="Rogel M.A."/>
            <person name="Rincon-Molina C.I."/>
            <person name="Guerrero G."/>
            <person name="Manzano-Gomez L.A."/>
            <person name="Lopez-Lopez A."/>
            <person name="Rincon Molina F.A."/>
            <person name="Martinez-Romero E."/>
        </authorList>
    </citation>
    <scope>NUCLEOTIDE SEQUENCE [LARGE SCALE GENOMIC DNA]</scope>
    <source>
        <strain evidence="3 4">TSS-3</strain>
    </source>
</reference>
<evidence type="ECO:0000256" key="2">
    <source>
        <dbReference type="SAM" id="SignalP"/>
    </source>
</evidence>
<sequence length="231" mass="26810">MKYVKRAILIVFMGCMLVIPTQATSQKSTPAEQLLRLDIDVESLLIRVLEERHTHIALTSGMLHRPQFEMASQETKTTLENSQFNHLYLERFRKITDQLIGQRPVISIHTADALNEKSDLESNREAMEKEGIPVLLELDQLIKESNEYLDTREEEIRKQDGGSDAYQAIARVENFIDTYTLALYSYQQSYKLVRSKLQGEYPDGREYELYIASLANYESMLEQVESYIYPD</sequence>
<dbReference type="Proteomes" id="UP001219957">
    <property type="component" value="Chromosome"/>
</dbReference>
<name>A0ABY8B1S4_9BACL</name>
<evidence type="ECO:0000256" key="1">
    <source>
        <dbReference type="SAM" id="Coils"/>
    </source>
</evidence>